<dbReference type="OrthoDB" id="147932at2157"/>
<evidence type="ECO:0000256" key="1">
    <source>
        <dbReference type="SAM" id="Phobius"/>
    </source>
</evidence>
<dbReference type="SUPFAM" id="SSF49464">
    <property type="entry name" value="Carboxypeptidase regulatory domain-like"/>
    <property type="match status" value="1"/>
</dbReference>
<dbReference type="RefSeq" id="WP_091937159.1">
    <property type="nucleotide sequence ID" value="NZ_FOUJ01000005.1"/>
</dbReference>
<organism evidence="3 4">
    <name type="scientific">Methanolobus profundi</name>
    <dbReference type="NCBI Taxonomy" id="487685"/>
    <lineage>
        <taxon>Archaea</taxon>
        <taxon>Methanobacteriati</taxon>
        <taxon>Methanobacteriota</taxon>
        <taxon>Stenosarchaea group</taxon>
        <taxon>Methanomicrobia</taxon>
        <taxon>Methanosarcinales</taxon>
        <taxon>Methanosarcinaceae</taxon>
        <taxon>Methanolobus</taxon>
    </lineage>
</organism>
<dbReference type="Pfam" id="PF24034">
    <property type="entry name" value="DUF7343"/>
    <property type="match status" value="1"/>
</dbReference>
<dbReference type="AlphaFoldDB" id="A0A1I4TNH4"/>
<dbReference type="EMBL" id="FOUJ01000005">
    <property type="protein sequence ID" value="SFM78216.1"/>
    <property type="molecule type" value="Genomic_DNA"/>
</dbReference>
<dbReference type="InterPro" id="IPR036388">
    <property type="entry name" value="WH-like_DNA-bd_sf"/>
</dbReference>
<dbReference type="Gene3D" id="2.60.40.1120">
    <property type="entry name" value="Carboxypeptidase-like, regulatory domain"/>
    <property type="match status" value="1"/>
</dbReference>
<keyword evidence="4" id="KW-1185">Reference proteome</keyword>
<feature type="transmembrane region" description="Helical" evidence="1">
    <location>
        <begin position="125"/>
        <end position="145"/>
    </location>
</feature>
<dbReference type="InterPro" id="IPR008969">
    <property type="entry name" value="CarboxyPept-like_regulatory"/>
</dbReference>
<gene>
    <name evidence="3" type="ORF">SAMN04488696_2361</name>
</gene>
<accession>A0A1I4TNH4</accession>
<evidence type="ECO:0000313" key="4">
    <source>
        <dbReference type="Proteomes" id="UP000198535"/>
    </source>
</evidence>
<reference evidence="4" key="1">
    <citation type="submission" date="2016-10" db="EMBL/GenBank/DDBJ databases">
        <authorList>
            <person name="Varghese N."/>
            <person name="Submissions S."/>
        </authorList>
    </citation>
    <scope>NUCLEOTIDE SEQUENCE [LARGE SCALE GENOMIC DNA]</scope>
    <source>
        <strain evidence="4">Mob M</strain>
    </source>
</reference>
<keyword evidence="1" id="KW-0812">Transmembrane</keyword>
<evidence type="ECO:0000259" key="2">
    <source>
        <dbReference type="Pfam" id="PF24034"/>
    </source>
</evidence>
<dbReference type="InterPro" id="IPR055767">
    <property type="entry name" value="DUF7343"/>
</dbReference>
<name>A0A1I4TNH4_9EURY</name>
<proteinExistence type="predicted"/>
<protein>
    <submittedName>
        <fullName evidence="3">Uncharacterized membrane protein</fullName>
    </submittedName>
</protein>
<feature type="domain" description="DUF7343" evidence="2">
    <location>
        <begin position="201"/>
        <end position="260"/>
    </location>
</feature>
<dbReference type="Proteomes" id="UP000198535">
    <property type="component" value="Unassembled WGS sequence"/>
</dbReference>
<sequence>MRLAYYAGCVTILLFFPYIAAAEGTATVHGVAYEWNTFEPLDNIVIEVNSTPMQSMVAKYGIYSFDLPNGTYLITASSYEDDRLSYYGDEVITVSDEGNYVVDMLLVPVYQDTVSDTSAVHQNDISFTHLYIFSFSVVLILLISLMHEFRKRPSDTVEEKANDGCLVSSASGVTSDDMHEMGYHPITPDVAYEMQCELLLSSEQQEIIDIIRSHGGTMTQKDLRKLLTYSEGKVSVMLLGLENCGMIRKTRKGRSNIIFLLDE</sequence>
<dbReference type="InterPro" id="IPR036390">
    <property type="entry name" value="WH_DNA-bd_sf"/>
</dbReference>
<keyword evidence="1" id="KW-1133">Transmembrane helix</keyword>
<evidence type="ECO:0000313" key="3">
    <source>
        <dbReference type="EMBL" id="SFM78216.1"/>
    </source>
</evidence>
<dbReference type="SUPFAM" id="SSF46785">
    <property type="entry name" value="Winged helix' DNA-binding domain"/>
    <property type="match status" value="1"/>
</dbReference>
<dbReference type="Gene3D" id="1.10.10.10">
    <property type="entry name" value="Winged helix-like DNA-binding domain superfamily/Winged helix DNA-binding domain"/>
    <property type="match status" value="1"/>
</dbReference>
<keyword evidence="1" id="KW-0472">Membrane</keyword>